<feature type="region of interest" description="Disordered" evidence="1">
    <location>
        <begin position="23"/>
        <end position="215"/>
    </location>
</feature>
<feature type="compositionally biased region" description="Basic residues" evidence="1">
    <location>
        <begin position="50"/>
        <end position="59"/>
    </location>
</feature>
<accession>A0A0C2XAJ5</accession>
<evidence type="ECO:0000313" key="2">
    <source>
        <dbReference type="EMBL" id="KIL71407.1"/>
    </source>
</evidence>
<proteinExistence type="predicted"/>
<dbReference type="HOGENOM" id="CLU_049938_0_0_1"/>
<dbReference type="AlphaFoldDB" id="A0A0C2XAJ5"/>
<feature type="compositionally biased region" description="Low complexity" evidence="1">
    <location>
        <begin position="397"/>
        <end position="409"/>
    </location>
</feature>
<feature type="compositionally biased region" description="Basic residues" evidence="1">
    <location>
        <begin position="117"/>
        <end position="130"/>
    </location>
</feature>
<sequence>MSTFRVSPWVSYNAHLSNIAGATMDEDVDMDAPQISILRDEDSPPPQRKAASRKQKASPKKAAPEFPYLPRPRKDNLSDEEYDEPEEEEDQLIDDDDEKPAQTPVSASGRSAEAGQKRKVPSKRKPRKTDKKADEEKKGKEKQNQQSVPPMTVEPSETEPPPLETMGDTITVDPALNNVPQNALPVIVEPGTGLKPPAASKKRATARKPPAAPRQRAKITNDNEKLKITILPMLPPEDIEAASEGGHTGTAASSPIVTHIELIEPPELEFDLPAPLAPLPLQDETSLDNVPIPIYPLPTKPFSVQPAPKLNTGAAPIIPLDKSGTKVRHWRMANREIRGIAGGRWFARTWVGEKESDFAAAMAAAGKEADEKVPKGSSISAPVGKGSAKTKGSKNVSLAASASGSAAPSRDGSLAPDLPLSISAVRNPTKMRITLGPEEYAD</sequence>
<feature type="compositionally biased region" description="Low complexity" evidence="1">
    <location>
        <begin position="144"/>
        <end position="155"/>
    </location>
</feature>
<dbReference type="STRING" id="946122.A0A0C2XAJ5"/>
<protein>
    <submittedName>
        <fullName evidence="2">Uncharacterized protein</fullName>
    </submittedName>
</protein>
<organism evidence="2 3">
    <name type="scientific">Amanita muscaria (strain Koide BX008)</name>
    <dbReference type="NCBI Taxonomy" id="946122"/>
    <lineage>
        <taxon>Eukaryota</taxon>
        <taxon>Fungi</taxon>
        <taxon>Dikarya</taxon>
        <taxon>Basidiomycota</taxon>
        <taxon>Agaricomycotina</taxon>
        <taxon>Agaricomycetes</taxon>
        <taxon>Agaricomycetidae</taxon>
        <taxon>Agaricales</taxon>
        <taxon>Pluteineae</taxon>
        <taxon>Amanitaceae</taxon>
        <taxon>Amanita</taxon>
    </lineage>
</organism>
<dbReference type="Proteomes" id="UP000054549">
    <property type="component" value="Unassembled WGS sequence"/>
</dbReference>
<dbReference type="OrthoDB" id="3229208at2759"/>
<feature type="compositionally biased region" description="Basic and acidic residues" evidence="1">
    <location>
        <begin position="131"/>
        <end position="143"/>
    </location>
</feature>
<name>A0A0C2XAJ5_AMAMK</name>
<dbReference type="InParanoid" id="A0A0C2XAJ5"/>
<reference evidence="2 3" key="1">
    <citation type="submission" date="2014-04" db="EMBL/GenBank/DDBJ databases">
        <title>Evolutionary Origins and Diversification of the Mycorrhizal Mutualists.</title>
        <authorList>
            <consortium name="DOE Joint Genome Institute"/>
            <consortium name="Mycorrhizal Genomics Consortium"/>
            <person name="Kohler A."/>
            <person name="Kuo A."/>
            <person name="Nagy L.G."/>
            <person name="Floudas D."/>
            <person name="Copeland A."/>
            <person name="Barry K.W."/>
            <person name="Cichocki N."/>
            <person name="Veneault-Fourrey C."/>
            <person name="LaButti K."/>
            <person name="Lindquist E.A."/>
            <person name="Lipzen A."/>
            <person name="Lundell T."/>
            <person name="Morin E."/>
            <person name="Murat C."/>
            <person name="Riley R."/>
            <person name="Ohm R."/>
            <person name="Sun H."/>
            <person name="Tunlid A."/>
            <person name="Henrissat B."/>
            <person name="Grigoriev I.V."/>
            <person name="Hibbett D.S."/>
            <person name="Martin F."/>
        </authorList>
    </citation>
    <scope>NUCLEOTIDE SEQUENCE [LARGE SCALE GENOMIC DNA]</scope>
    <source>
        <strain evidence="2 3">Koide BX008</strain>
    </source>
</reference>
<evidence type="ECO:0000256" key="1">
    <source>
        <dbReference type="SAM" id="MobiDB-lite"/>
    </source>
</evidence>
<dbReference type="EMBL" id="KN818222">
    <property type="protein sequence ID" value="KIL71407.1"/>
    <property type="molecule type" value="Genomic_DNA"/>
</dbReference>
<gene>
    <name evidence="2" type="ORF">M378DRAFT_217225</name>
</gene>
<evidence type="ECO:0000313" key="3">
    <source>
        <dbReference type="Proteomes" id="UP000054549"/>
    </source>
</evidence>
<keyword evidence="3" id="KW-1185">Reference proteome</keyword>
<feature type="region of interest" description="Disordered" evidence="1">
    <location>
        <begin position="367"/>
        <end position="421"/>
    </location>
</feature>
<feature type="compositionally biased region" description="Acidic residues" evidence="1">
    <location>
        <begin position="78"/>
        <end position="98"/>
    </location>
</feature>